<dbReference type="SUPFAM" id="SSF55874">
    <property type="entry name" value="ATPase domain of HSP90 chaperone/DNA topoisomerase II/histidine kinase"/>
    <property type="match status" value="1"/>
</dbReference>
<organism evidence="7 8">
    <name type="scientific">Mucilaginibacter rigui</name>
    <dbReference type="NCBI Taxonomy" id="534635"/>
    <lineage>
        <taxon>Bacteria</taxon>
        <taxon>Pseudomonadati</taxon>
        <taxon>Bacteroidota</taxon>
        <taxon>Sphingobacteriia</taxon>
        <taxon>Sphingobacteriales</taxon>
        <taxon>Sphingobacteriaceae</taxon>
        <taxon>Mucilaginibacter</taxon>
    </lineage>
</organism>
<keyword evidence="4" id="KW-0812">Transmembrane</keyword>
<keyword evidence="2 7" id="KW-0418">Kinase</keyword>
<evidence type="ECO:0000256" key="1">
    <source>
        <dbReference type="ARBA" id="ARBA00022679"/>
    </source>
</evidence>
<dbReference type="PANTHER" id="PTHR24421">
    <property type="entry name" value="NITRATE/NITRITE SENSOR PROTEIN NARX-RELATED"/>
    <property type="match status" value="1"/>
</dbReference>
<dbReference type="Pfam" id="PF02518">
    <property type="entry name" value="HATPase_c"/>
    <property type="match status" value="1"/>
</dbReference>
<proteinExistence type="predicted"/>
<dbReference type="InterPro" id="IPR036890">
    <property type="entry name" value="HATPase_C_sf"/>
</dbReference>
<evidence type="ECO:0000313" key="7">
    <source>
        <dbReference type="EMBL" id="MBD1384252.1"/>
    </source>
</evidence>
<dbReference type="InterPro" id="IPR050482">
    <property type="entry name" value="Sensor_HK_TwoCompSys"/>
</dbReference>
<feature type="transmembrane region" description="Helical" evidence="4">
    <location>
        <begin position="76"/>
        <end position="94"/>
    </location>
</feature>
<feature type="signal peptide" evidence="5">
    <location>
        <begin position="1"/>
        <end position="30"/>
    </location>
</feature>
<dbReference type="InterPro" id="IPR011712">
    <property type="entry name" value="Sig_transdc_His_kin_sub3_dim/P"/>
</dbReference>
<gene>
    <name evidence="7" type="ORF">IDJ75_03100</name>
</gene>
<feature type="chain" id="PRO_5046579096" evidence="5">
    <location>
        <begin position="31"/>
        <end position="325"/>
    </location>
</feature>
<dbReference type="InterPro" id="IPR005467">
    <property type="entry name" value="His_kinase_dom"/>
</dbReference>
<evidence type="ECO:0000313" key="8">
    <source>
        <dbReference type="Proteomes" id="UP000618754"/>
    </source>
</evidence>
<evidence type="ECO:0000256" key="5">
    <source>
        <dbReference type="SAM" id="SignalP"/>
    </source>
</evidence>
<dbReference type="Pfam" id="PF07730">
    <property type="entry name" value="HisKA_3"/>
    <property type="match status" value="1"/>
</dbReference>
<evidence type="ECO:0000256" key="4">
    <source>
        <dbReference type="SAM" id="Phobius"/>
    </source>
</evidence>
<keyword evidence="3" id="KW-0902">Two-component regulatory system</keyword>
<dbReference type="InterPro" id="IPR003594">
    <property type="entry name" value="HATPase_dom"/>
</dbReference>
<comment type="caution">
    <text evidence="7">The sequence shown here is derived from an EMBL/GenBank/DDBJ whole genome shotgun (WGS) entry which is preliminary data.</text>
</comment>
<keyword evidence="4" id="KW-1133">Transmembrane helix</keyword>
<dbReference type="SMART" id="SM00387">
    <property type="entry name" value="HATPase_c"/>
    <property type="match status" value="1"/>
</dbReference>
<accession>A0ABR7X0X7</accession>
<name>A0ABR7X0X7_9SPHI</name>
<dbReference type="Gene3D" id="3.30.565.10">
    <property type="entry name" value="Histidine kinase-like ATPase, C-terminal domain"/>
    <property type="match status" value="1"/>
</dbReference>
<keyword evidence="5" id="KW-0732">Signal</keyword>
<dbReference type="Proteomes" id="UP000618754">
    <property type="component" value="Unassembled WGS sequence"/>
</dbReference>
<evidence type="ECO:0000256" key="3">
    <source>
        <dbReference type="ARBA" id="ARBA00023012"/>
    </source>
</evidence>
<evidence type="ECO:0000259" key="6">
    <source>
        <dbReference type="PROSITE" id="PS50109"/>
    </source>
</evidence>
<evidence type="ECO:0000256" key="2">
    <source>
        <dbReference type="ARBA" id="ARBA00022777"/>
    </source>
</evidence>
<dbReference type="EMBL" id="JACWMW010000001">
    <property type="protein sequence ID" value="MBD1384252.1"/>
    <property type="molecule type" value="Genomic_DNA"/>
</dbReference>
<reference evidence="7 8" key="1">
    <citation type="submission" date="2020-09" db="EMBL/GenBank/DDBJ databases">
        <title>Novel species of Mucilaginibacter isolated from a glacier on the Tibetan Plateau.</title>
        <authorList>
            <person name="Liu Q."/>
            <person name="Xin Y.-H."/>
        </authorList>
    </citation>
    <scope>NUCLEOTIDE SEQUENCE [LARGE SCALE GENOMIC DNA]</scope>
    <source>
        <strain evidence="7 8">CGMCC 1.13878</strain>
    </source>
</reference>
<dbReference type="RefSeq" id="WP_191174141.1">
    <property type="nucleotide sequence ID" value="NZ_JACWMW010000001.1"/>
</dbReference>
<dbReference type="Gene3D" id="1.20.5.1930">
    <property type="match status" value="1"/>
</dbReference>
<dbReference type="PROSITE" id="PS50109">
    <property type="entry name" value="HIS_KIN"/>
    <property type="match status" value="1"/>
</dbReference>
<feature type="domain" description="Histidine kinase" evidence="6">
    <location>
        <begin position="141"/>
        <end position="325"/>
    </location>
</feature>
<keyword evidence="8" id="KW-1185">Reference proteome</keyword>
<dbReference type="GO" id="GO:0016301">
    <property type="term" value="F:kinase activity"/>
    <property type="evidence" value="ECO:0007669"/>
    <property type="project" value="UniProtKB-KW"/>
</dbReference>
<protein>
    <submittedName>
        <fullName evidence="7">Sensor histidine kinase</fullName>
    </submittedName>
</protein>
<dbReference type="CDD" id="cd16917">
    <property type="entry name" value="HATPase_UhpB-NarQ-NarX-like"/>
    <property type="match status" value="1"/>
</dbReference>
<keyword evidence="4" id="KW-0472">Membrane</keyword>
<sequence>MCKNKTQFKRHALFKFLALLLLISPIRVLAQTNLTDSLNIKLKKQLSELNIKFEAEHKQKLIQQQQFANNRRNTTVIVIAVLFAGGAIIGYQSYSRYRLKQMVVLQSAMLHQLDIATQGIIEAEEKERKRIAADLHDGVGQLFSAVRMNLSSLMDRTVLTNTAEQALAEKTLAMVDESCKGVRTIAQQMMPNILLKAGLAAAIKDFVNKIDSQHLKINMEAYGLEERLDNNVEIVLYRVLQECINNVIKHAHASRLDINLTREGRDVSVTIEDNGIGFNAADKIKFAGIGLKNIITRVKYLKGSVDISSDQNKGTLVAIYIPLMA</sequence>
<keyword evidence="1" id="KW-0808">Transferase</keyword>